<keyword evidence="3" id="KW-1185">Reference proteome</keyword>
<protein>
    <recommendedName>
        <fullName evidence="4">Lipoprotein</fullName>
    </recommendedName>
</protein>
<accession>A0ABS9YHK1</accession>
<dbReference type="EMBL" id="JALDAY010000013">
    <property type="protein sequence ID" value="MCI3276725.1"/>
    <property type="molecule type" value="Genomic_DNA"/>
</dbReference>
<dbReference type="Gene3D" id="2.60.40.1890">
    <property type="entry name" value="PCu(A)C copper chaperone"/>
    <property type="match status" value="1"/>
</dbReference>
<comment type="caution">
    <text evidence="2">The sequence shown here is derived from an EMBL/GenBank/DDBJ whole genome shotgun (WGS) entry which is preliminary data.</text>
</comment>
<gene>
    <name evidence="2" type="ORF">MQP27_37190</name>
</gene>
<organism evidence="2 3">
    <name type="scientific">Streptomyces cylindrosporus</name>
    <dbReference type="NCBI Taxonomy" id="2927583"/>
    <lineage>
        <taxon>Bacteria</taxon>
        <taxon>Bacillati</taxon>
        <taxon>Actinomycetota</taxon>
        <taxon>Actinomycetes</taxon>
        <taxon>Kitasatosporales</taxon>
        <taxon>Streptomycetaceae</taxon>
        <taxon>Streptomyces</taxon>
    </lineage>
</organism>
<evidence type="ECO:0008006" key="4">
    <source>
        <dbReference type="Google" id="ProtNLM"/>
    </source>
</evidence>
<sequence>MNVYGFTRHSPLKRRQITWALRHGRNRDHRDARAKVPLTRHRTALAATLSAALTVLATGCGSTGHHTSPDNGTTRAGTPGVTSSVGRLSVRTADVDLTITGVVAHLDHSGDGSLTMSIRNDGAVPEHLGMVATPDMGRGVLEGGKSAEGNGALSTAGILLLSGTTVAFRGDGPRVELHHVRGVTPQHTLPLSLQFGVAGLVRLQARVSVS</sequence>
<dbReference type="RefSeq" id="WP_242773633.1">
    <property type="nucleotide sequence ID" value="NZ_JALDAY010000013.1"/>
</dbReference>
<dbReference type="Proteomes" id="UP001165269">
    <property type="component" value="Unassembled WGS sequence"/>
</dbReference>
<evidence type="ECO:0000313" key="2">
    <source>
        <dbReference type="EMBL" id="MCI3276725.1"/>
    </source>
</evidence>
<proteinExistence type="predicted"/>
<reference evidence="2" key="1">
    <citation type="submission" date="2022-03" db="EMBL/GenBank/DDBJ databases">
        <title>Streptomyces 7R015 and 7R016 isolated from Barleria lupulina in Thailand.</title>
        <authorList>
            <person name="Kanchanasin P."/>
            <person name="Phongsopitanun W."/>
            <person name="Tanasupawat S."/>
        </authorList>
    </citation>
    <scope>NUCLEOTIDE SEQUENCE</scope>
    <source>
        <strain evidence="2">7R015</strain>
    </source>
</reference>
<evidence type="ECO:0000313" key="3">
    <source>
        <dbReference type="Proteomes" id="UP001165269"/>
    </source>
</evidence>
<evidence type="ECO:0000256" key="1">
    <source>
        <dbReference type="SAM" id="MobiDB-lite"/>
    </source>
</evidence>
<feature type="region of interest" description="Disordered" evidence="1">
    <location>
        <begin position="62"/>
        <end position="85"/>
    </location>
</feature>
<dbReference type="InterPro" id="IPR036182">
    <property type="entry name" value="PCuAC_sf"/>
</dbReference>
<feature type="compositionally biased region" description="Polar residues" evidence="1">
    <location>
        <begin position="64"/>
        <end position="85"/>
    </location>
</feature>
<name>A0ABS9YHK1_9ACTN</name>